<keyword evidence="5 9" id="KW-0479">Metal-binding</keyword>
<comment type="function">
    <text evidence="9">Ferredoxins are iron-sulfur proteins that transfer electrons in a wide variety of metabolic reactions.</text>
</comment>
<evidence type="ECO:0000256" key="1">
    <source>
        <dbReference type="ARBA" id="ARBA00001927"/>
    </source>
</evidence>
<evidence type="ECO:0000256" key="7">
    <source>
        <dbReference type="ARBA" id="ARBA00023004"/>
    </source>
</evidence>
<keyword evidence="6 9" id="KW-0249">Electron transport</keyword>
<dbReference type="InterPro" id="IPR017900">
    <property type="entry name" value="4Fe4S_Fe_S_CS"/>
</dbReference>
<dbReference type="Proteomes" id="UP000326912">
    <property type="component" value="Unassembled WGS sequence"/>
</dbReference>
<dbReference type="PANTHER" id="PTHR42859">
    <property type="entry name" value="OXIDOREDUCTASE"/>
    <property type="match status" value="1"/>
</dbReference>
<evidence type="ECO:0000313" key="11">
    <source>
        <dbReference type="EMBL" id="GER89291.1"/>
    </source>
</evidence>
<comment type="cofactor">
    <cofactor evidence="2 9">
        <name>[4Fe-4S] cluster</name>
        <dbReference type="ChEBI" id="CHEBI:49883"/>
    </cofactor>
</comment>
<evidence type="ECO:0000256" key="9">
    <source>
        <dbReference type="RuleBase" id="RU365098"/>
    </source>
</evidence>
<dbReference type="Pfam" id="PF12838">
    <property type="entry name" value="Fer4_7"/>
    <property type="match status" value="1"/>
</dbReference>
<evidence type="ECO:0000259" key="10">
    <source>
        <dbReference type="PROSITE" id="PS51379"/>
    </source>
</evidence>
<feature type="domain" description="4Fe-4S ferredoxin-type" evidence="10">
    <location>
        <begin position="39"/>
        <end position="68"/>
    </location>
</feature>
<dbReference type="EMBL" id="BKZW01000001">
    <property type="protein sequence ID" value="GER89291.1"/>
    <property type="molecule type" value="Genomic_DNA"/>
</dbReference>
<gene>
    <name evidence="11" type="ORF">KDW_34530</name>
</gene>
<dbReference type="GO" id="GO:0051539">
    <property type="term" value="F:4 iron, 4 sulfur cluster binding"/>
    <property type="evidence" value="ECO:0007669"/>
    <property type="project" value="UniProtKB-UniRule"/>
</dbReference>
<keyword evidence="12" id="KW-1185">Reference proteome</keyword>
<dbReference type="PROSITE" id="PS51379">
    <property type="entry name" value="4FE4S_FER_2"/>
    <property type="match status" value="2"/>
</dbReference>
<dbReference type="InterPro" id="IPR017896">
    <property type="entry name" value="4Fe4S_Fe-S-bd"/>
</dbReference>
<dbReference type="SUPFAM" id="SSF54862">
    <property type="entry name" value="4Fe-4S ferredoxins"/>
    <property type="match status" value="1"/>
</dbReference>
<name>A0A5J4KS45_9CHLR</name>
<dbReference type="PANTHER" id="PTHR42859:SF2">
    <property type="entry name" value="FERREDOXIN"/>
    <property type="match status" value="1"/>
</dbReference>
<dbReference type="AlphaFoldDB" id="A0A5J4KS45"/>
<evidence type="ECO:0000313" key="12">
    <source>
        <dbReference type="Proteomes" id="UP000326912"/>
    </source>
</evidence>
<dbReference type="GO" id="GO:0009055">
    <property type="term" value="F:electron transfer activity"/>
    <property type="evidence" value="ECO:0007669"/>
    <property type="project" value="UniProtKB-UniRule"/>
</dbReference>
<evidence type="ECO:0000256" key="8">
    <source>
        <dbReference type="ARBA" id="ARBA00023014"/>
    </source>
</evidence>
<dbReference type="GO" id="GO:0046872">
    <property type="term" value="F:metal ion binding"/>
    <property type="evidence" value="ECO:0007669"/>
    <property type="project" value="UniProtKB-UniRule"/>
</dbReference>
<dbReference type="PRINTS" id="PR00354">
    <property type="entry name" value="7FE8SFRDOXIN"/>
</dbReference>
<dbReference type="InterPro" id="IPR050294">
    <property type="entry name" value="RnfB_subfamily"/>
</dbReference>
<feature type="domain" description="4Fe-4S ferredoxin-type" evidence="10">
    <location>
        <begin position="1"/>
        <end position="31"/>
    </location>
</feature>
<keyword evidence="3 9" id="KW-0813">Transport</keyword>
<comment type="cofactor">
    <cofactor evidence="1">
        <name>[3Fe-4S] cluster</name>
        <dbReference type="ChEBI" id="CHEBI:21137"/>
    </cofactor>
</comment>
<dbReference type="PROSITE" id="PS00198">
    <property type="entry name" value="4FE4S_FER_1"/>
    <property type="match status" value="1"/>
</dbReference>
<protein>
    <recommendedName>
        <fullName evidence="9">Ferredoxin</fullName>
    </recommendedName>
</protein>
<accession>A0A5J4KS45</accession>
<reference evidence="11 12" key="1">
    <citation type="submission" date="2019-10" db="EMBL/GenBank/DDBJ databases">
        <title>Dictyobacter vulcani sp. nov., within the class Ktedonobacteria, isolated from soil of volcanic Mt. Zao.</title>
        <authorList>
            <person name="Zheng Y."/>
            <person name="Wang C.M."/>
            <person name="Sakai Y."/>
            <person name="Abe K."/>
            <person name="Yokota A."/>
            <person name="Yabe S."/>
        </authorList>
    </citation>
    <scope>NUCLEOTIDE SEQUENCE [LARGE SCALE GENOMIC DNA]</scope>
    <source>
        <strain evidence="11 12">W12</strain>
    </source>
</reference>
<evidence type="ECO:0000256" key="3">
    <source>
        <dbReference type="ARBA" id="ARBA00022448"/>
    </source>
</evidence>
<evidence type="ECO:0000256" key="6">
    <source>
        <dbReference type="ARBA" id="ARBA00022982"/>
    </source>
</evidence>
<sequence length="87" mass="9431">MTYVITHPCIGVKDASCVDVCPVDCIHPSAGEPGFDEQEQLYINPDECIDCGACEPACPVTAIFEESAVPAEWKSYIKINADFFSGQ</sequence>
<evidence type="ECO:0000256" key="2">
    <source>
        <dbReference type="ARBA" id="ARBA00001966"/>
    </source>
</evidence>
<keyword evidence="7 9" id="KW-0408">Iron</keyword>
<keyword evidence="4 9" id="KW-0004">4Fe-4S</keyword>
<comment type="caution">
    <text evidence="11">The sequence shown here is derived from an EMBL/GenBank/DDBJ whole genome shotgun (WGS) entry which is preliminary data.</text>
</comment>
<dbReference type="Gene3D" id="3.30.70.20">
    <property type="match status" value="1"/>
</dbReference>
<dbReference type="InterPro" id="IPR000813">
    <property type="entry name" value="7Fe_ferredoxin"/>
</dbReference>
<dbReference type="RefSeq" id="WP_151757067.1">
    <property type="nucleotide sequence ID" value="NZ_BKZW01000001.1"/>
</dbReference>
<organism evidence="11 12">
    <name type="scientific">Dictyobacter vulcani</name>
    <dbReference type="NCBI Taxonomy" id="2607529"/>
    <lineage>
        <taxon>Bacteria</taxon>
        <taxon>Bacillati</taxon>
        <taxon>Chloroflexota</taxon>
        <taxon>Ktedonobacteria</taxon>
        <taxon>Ktedonobacterales</taxon>
        <taxon>Dictyobacteraceae</taxon>
        <taxon>Dictyobacter</taxon>
    </lineage>
</organism>
<evidence type="ECO:0000256" key="5">
    <source>
        <dbReference type="ARBA" id="ARBA00022723"/>
    </source>
</evidence>
<proteinExistence type="predicted"/>
<keyword evidence="8 9" id="KW-0411">Iron-sulfur</keyword>
<evidence type="ECO:0000256" key="4">
    <source>
        <dbReference type="ARBA" id="ARBA00022485"/>
    </source>
</evidence>